<protein>
    <submittedName>
        <fullName evidence="2">Uncharacterized protein</fullName>
    </submittedName>
</protein>
<organism evidence="2 3">
    <name type="scientific">Oedothorax gibbosus</name>
    <dbReference type="NCBI Taxonomy" id="931172"/>
    <lineage>
        <taxon>Eukaryota</taxon>
        <taxon>Metazoa</taxon>
        <taxon>Ecdysozoa</taxon>
        <taxon>Arthropoda</taxon>
        <taxon>Chelicerata</taxon>
        <taxon>Arachnida</taxon>
        <taxon>Araneae</taxon>
        <taxon>Araneomorphae</taxon>
        <taxon>Entelegynae</taxon>
        <taxon>Araneoidea</taxon>
        <taxon>Linyphiidae</taxon>
        <taxon>Erigoninae</taxon>
        <taxon>Oedothorax</taxon>
    </lineage>
</organism>
<sequence>MTAVKMLVRNWLLVCLTAYCVMSLVHAKALPREERDDKPDIYDIILDKLITIVITKVRNYVYSFIPFIG</sequence>
<dbReference type="Proteomes" id="UP000827092">
    <property type="component" value="Unassembled WGS sequence"/>
</dbReference>
<dbReference type="EMBL" id="JAFNEN010000517">
    <property type="protein sequence ID" value="KAG8181404.1"/>
    <property type="molecule type" value="Genomic_DNA"/>
</dbReference>
<evidence type="ECO:0000313" key="3">
    <source>
        <dbReference type="Proteomes" id="UP000827092"/>
    </source>
</evidence>
<reference evidence="2 3" key="1">
    <citation type="journal article" date="2022" name="Nat. Ecol. Evol.">
        <title>A masculinizing supergene underlies an exaggerated male reproductive morph in a spider.</title>
        <authorList>
            <person name="Hendrickx F."/>
            <person name="De Corte Z."/>
            <person name="Sonet G."/>
            <person name="Van Belleghem S.M."/>
            <person name="Kostlbacher S."/>
            <person name="Vangestel C."/>
        </authorList>
    </citation>
    <scope>NUCLEOTIDE SEQUENCE [LARGE SCALE GENOMIC DNA]</scope>
    <source>
        <strain evidence="2">W744_W776</strain>
    </source>
</reference>
<evidence type="ECO:0000256" key="1">
    <source>
        <dbReference type="SAM" id="SignalP"/>
    </source>
</evidence>
<gene>
    <name evidence="2" type="ORF">JTE90_023567</name>
</gene>
<keyword evidence="3" id="KW-1185">Reference proteome</keyword>
<name>A0AAV6UCD9_9ARAC</name>
<feature type="chain" id="PRO_5043708973" evidence="1">
    <location>
        <begin position="28"/>
        <end position="69"/>
    </location>
</feature>
<dbReference type="AlphaFoldDB" id="A0AAV6UCD9"/>
<comment type="caution">
    <text evidence="2">The sequence shown here is derived from an EMBL/GenBank/DDBJ whole genome shotgun (WGS) entry which is preliminary data.</text>
</comment>
<keyword evidence="1" id="KW-0732">Signal</keyword>
<evidence type="ECO:0000313" key="2">
    <source>
        <dbReference type="EMBL" id="KAG8181404.1"/>
    </source>
</evidence>
<proteinExistence type="predicted"/>
<feature type="signal peptide" evidence="1">
    <location>
        <begin position="1"/>
        <end position="27"/>
    </location>
</feature>
<accession>A0AAV6UCD9</accession>